<protein>
    <recommendedName>
        <fullName evidence="3">C2 domain-containing protein</fullName>
    </recommendedName>
</protein>
<gene>
    <name evidence="4" type="ORF">scyTo_0009085</name>
</gene>
<dbReference type="PROSITE" id="PS50004">
    <property type="entry name" value="C2"/>
    <property type="match status" value="2"/>
</dbReference>
<keyword evidence="5" id="KW-1185">Reference proteome</keyword>
<dbReference type="OrthoDB" id="5915960at2759"/>
<dbReference type="EMBL" id="BFAA01003621">
    <property type="protein sequence ID" value="GCB59988.1"/>
    <property type="molecule type" value="Genomic_DNA"/>
</dbReference>
<comment type="caution">
    <text evidence="4">The sequence shown here is derived from an EMBL/GenBank/DDBJ whole genome shotgun (WGS) entry which is preliminary data.</text>
</comment>
<dbReference type="GO" id="GO:0005886">
    <property type="term" value="C:plasma membrane"/>
    <property type="evidence" value="ECO:0007669"/>
    <property type="project" value="TreeGrafter"/>
</dbReference>
<proteinExistence type="inferred from homology"/>
<organism evidence="4 5">
    <name type="scientific">Scyliorhinus torazame</name>
    <name type="common">Cloudy catshark</name>
    <name type="synonym">Catulus torazame</name>
    <dbReference type="NCBI Taxonomy" id="75743"/>
    <lineage>
        <taxon>Eukaryota</taxon>
        <taxon>Metazoa</taxon>
        <taxon>Chordata</taxon>
        <taxon>Craniata</taxon>
        <taxon>Vertebrata</taxon>
        <taxon>Chondrichthyes</taxon>
        <taxon>Elasmobranchii</taxon>
        <taxon>Galeomorphii</taxon>
        <taxon>Galeoidea</taxon>
        <taxon>Carcharhiniformes</taxon>
        <taxon>Scyliorhinidae</taxon>
        <taxon>Scyliorhinus</taxon>
    </lineage>
</organism>
<evidence type="ECO:0000259" key="3">
    <source>
        <dbReference type="PROSITE" id="PS50004"/>
    </source>
</evidence>
<dbReference type="GO" id="GO:0030276">
    <property type="term" value="F:clathrin binding"/>
    <property type="evidence" value="ECO:0007669"/>
    <property type="project" value="TreeGrafter"/>
</dbReference>
<dbReference type="PANTHER" id="PTHR10024:SF351">
    <property type="entry name" value="SYNAPTOTAGMIN-4-LIKE"/>
    <property type="match status" value="1"/>
</dbReference>
<dbReference type="SUPFAM" id="SSF49562">
    <property type="entry name" value="C2 domain (Calcium/lipid-binding domain, CaLB)"/>
    <property type="match status" value="2"/>
</dbReference>
<dbReference type="InterPro" id="IPR000008">
    <property type="entry name" value="C2_dom"/>
</dbReference>
<dbReference type="GO" id="GO:0005544">
    <property type="term" value="F:calcium-dependent phospholipid binding"/>
    <property type="evidence" value="ECO:0007669"/>
    <property type="project" value="TreeGrafter"/>
</dbReference>
<name>A0A401NGD7_SCYTO</name>
<dbReference type="OMA" id="HWKEMCN"/>
<dbReference type="GO" id="GO:0005509">
    <property type="term" value="F:calcium ion binding"/>
    <property type="evidence" value="ECO:0007669"/>
    <property type="project" value="TreeGrafter"/>
</dbReference>
<dbReference type="SMART" id="SM00239">
    <property type="entry name" value="C2"/>
    <property type="match status" value="2"/>
</dbReference>
<dbReference type="GO" id="GO:0000149">
    <property type="term" value="F:SNARE binding"/>
    <property type="evidence" value="ECO:0007669"/>
    <property type="project" value="TreeGrafter"/>
</dbReference>
<dbReference type="PANTHER" id="PTHR10024">
    <property type="entry name" value="SYNAPTOTAGMIN"/>
    <property type="match status" value="1"/>
</dbReference>
<dbReference type="GO" id="GO:0001786">
    <property type="term" value="F:phosphatidylserine binding"/>
    <property type="evidence" value="ECO:0007669"/>
    <property type="project" value="TreeGrafter"/>
</dbReference>
<dbReference type="CDD" id="cd00276">
    <property type="entry name" value="C2B_Synaptotagmin"/>
    <property type="match status" value="1"/>
</dbReference>
<dbReference type="Gene3D" id="2.60.40.150">
    <property type="entry name" value="C2 domain"/>
    <property type="match status" value="2"/>
</dbReference>
<dbReference type="GO" id="GO:0070382">
    <property type="term" value="C:exocytic vesicle"/>
    <property type="evidence" value="ECO:0007669"/>
    <property type="project" value="TreeGrafter"/>
</dbReference>
<feature type="domain" description="C2" evidence="3">
    <location>
        <begin position="259"/>
        <end position="394"/>
    </location>
</feature>
<dbReference type="GO" id="GO:0006906">
    <property type="term" value="P:vesicle fusion"/>
    <property type="evidence" value="ECO:0007669"/>
    <property type="project" value="TreeGrafter"/>
</dbReference>
<dbReference type="Pfam" id="PF00168">
    <property type="entry name" value="C2"/>
    <property type="match status" value="2"/>
</dbReference>
<dbReference type="Proteomes" id="UP000288216">
    <property type="component" value="Unassembled WGS sequence"/>
</dbReference>
<dbReference type="GO" id="GO:0098793">
    <property type="term" value="C:presynapse"/>
    <property type="evidence" value="ECO:0007669"/>
    <property type="project" value="GOC"/>
</dbReference>
<reference evidence="4 5" key="1">
    <citation type="journal article" date="2018" name="Nat. Ecol. Evol.">
        <title>Shark genomes provide insights into elasmobranch evolution and the origin of vertebrates.</title>
        <authorList>
            <person name="Hara Y"/>
            <person name="Yamaguchi K"/>
            <person name="Onimaru K"/>
            <person name="Kadota M"/>
            <person name="Koyanagi M"/>
            <person name="Keeley SD"/>
            <person name="Tatsumi K"/>
            <person name="Tanaka K"/>
            <person name="Motone F"/>
            <person name="Kageyama Y"/>
            <person name="Nozu R"/>
            <person name="Adachi N"/>
            <person name="Nishimura O"/>
            <person name="Nakagawa R"/>
            <person name="Tanegashima C"/>
            <person name="Kiyatake I"/>
            <person name="Matsumoto R"/>
            <person name="Murakumo K"/>
            <person name="Nishida K"/>
            <person name="Terakita A"/>
            <person name="Kuratani S"/>
            <person name="Sato K"/>
            <person name="Hyodo S Kuraku.S."/>
        </authorList>
    </citation>
    <scope>NUCLEOTIDE SEQUENCE [LARGE SCALE GENOMIC DNA]</scope>
</reference>
<feature type="region of interest" description="Disordered" evidence="2">
    <location>
        <begin position="87"/>
        <end position="107"/>
    </location>
</feature>
<comment type="similarity">
    <text evidence="1">Belongs to the synaptotagmin family.</text>
</comment>
<evidence type="ECO:0000256" key="2">
    <source>
        <dbReference type="SAM" id="MobiDB-lite"/>
    </source>
</evidence>
<dbReference type="GO" id="GO:0030424">
    <property type="term" value="C:axon"/>
    <property type="evidence" value="ECO:0007669"/>
    <property type="project" value="TreeGrafter"/>
</dbReference>
<dbReference type="GO" id="GO:0048791">
    <property type="term" value="P:calcium ion-regulated exocytosis of neurotransmitter"/>
    <property type="evidence" value="ECO:0007669"/>
    <property type="project" value="TreeGrafter"/>
</dbReference>
<dbReference type="InterPro" id="IPR035892">
    <property type="entry name" value="C2_domain_sf"/>
</dbReference>
<dbReference type="AlphaFoldDB" id="A0A401NGD7"/>
<evidence type="ECO:0000313" key="5">
    <source>
        <dbReference type="Proteomes" id="UP000288216"/>
    </source>
</evidence>
<sequence length="401" mass="44529">MAQAAHFATAVHLQVLLGAGLAFLCFCLIPDAHYTPGPHGRASLPSIPPIQKAGLVSKTRRILERRCTVSGDCSLLTEHGTFRSAASKTLGPRLGQSQTTPDELAGAKTKQRPLLHFTLFYSAYEATLTVAVLGITKLPKKFGTSCDSYVKVYLLPRFMEPQQTAVRRKSLNPEYRESFQFSGCTLEETRCFTLRFAAYIKEFHNFKDTFVGEVLFACEQGDWKLDVPSTYTRELASSKTKLKKCLSSQDVVDPTSSKLLGQLFILLQYQTLANRIKVLVRKAETLGKLTRMPGSPDHYVIINLHQGGKVLSTKETKTASGYNPVWNAPFLFDVPPGDIEGLQLSLEFIVMQGRIYTRSGALGHVLIGANASETGRTHWKEMSSRGHVESARWHTIQPDTF</sequence>
<dbReference type="STRING" id="75743.A0A401NGD7"/>
<accession>A0A401NGD7</accession>
<evidence type="ECO:0000256" key="1">
    <source>
        <dbReference type="ARBA" id="ARBA00006996"/>
    </source>
</evidence>
<evidence type="ECO:0000313" key="4">
    <source>
        <dbReference type="EMBL" id="GCB59988.1"/>
    </source>
</evidence>
<feature type="domain" description="C2" evidence="3">
    <location>
        <begin position="111"/>
        <end position="231"/>
    </location>
</feature>